<dbReference type="CDD" id="cd02042">
    <property type="entry name" value="ParAB_family"/>
    <property type="match status" value="1"/>
</dbReference>
<dbReference type="OrthoDB" id="69313at2"/>
<dbReference type="PANTHER" id="PTHR13696:SF96">
    <property type="entry name" value="COBQ_COBB_MIND_PARA NUCLEOTIDE BINDING DOMAIN-CONTAINING PROTEIN"/>
    <property type="match status" value="1"/>
</dbReference>
<dbReference type="SUPFAM" id="SSF52540">
    <property type="entry name" value="P-loop containing nucleoside triphosphate hydrolases"/>
    <property type="match status" value="1"/>
</dbReference>
<gene>
    <name evidence="2" type="ORF">JV46_03430</name>
</gene>
<dbReference type="PANTHER" id="PTHR13696">
    <property type="entry name" value="P-LOOP CONTAINING NUCLEOSIDE TRIPHOSPHATE HYDROLASE"/>
    <property type="match status" value="1"/>
</dbReference>
<dbReference type="STRING" id="2340.JV46_03430"/>
<accession>A0A0B0H3P9</accession>
<dbReference type="Gene3D" id="3.40.50.300">
    <property type="entry name" value="P-loop containing nucleotide triphosphate hydrolases"/>
    <property type="match status" value="1"/>
</dbReference>
<dbReference type="PATRIC" id="fig|2340.3.peg.1459"/>
<evidence type="ECO:0000313" key="3">
    <source>
        <dbReference type="Proteomes" id="UP000030856"/>
    </source>
</evidence>
<dbReference type="Pfam" id="PF01656">
    <property type="entry name" value="CbiA"/>
    <property type="match status" value="1"/>
</dbReference>
<dbReference type="InterPro" id="IPR002586">
    <property type="entry name" value="CobQ/CobB/MinD/ParA_Nub-bd_dom"/>
</dbReference>
<dbReference type="RefSeq" id="WP_043117044.1">
    <property type="nucleotide sequence ID" value="NZ_JRAA01000002.1"/>
</dbReference>
<evidence type="ECO:0000259" key="1">
    <source>
        <dbReference type="Pfam" id="PF01656"/>
    </source>
</evidence>
<sequence>MITVIGSLKGGSGKSTVTFNLAVWLSLAGQRTLGLDLDPQATFTDVADVRAEEGYQPGIEVRGRQALYDGTDLNSYKEILIDVGTSDMASLKRAIQIADRIIVPVPPSQADVWSTQRFVRFVNSIIANLENKPEVYGFLNRVDMQSAVNESYETAAALVSLPGIRFLIPRLSQRAVFLHSFSEGLAAMELDPRDPGVREFNALAAELYSHLVR</sequence>
<organism evidence="2 3">
    <name type="scientific">Solemya velum gill symbiont</name>
    <dbReference type="NCBI Taxonomy" id="2340"/>
    <lineage>
        <taxon>Bacteria</taxon>
        <taxon>Pseudomonadati</taxon>
        <taxon>Pseudomonadota</taxon>
        <taxon>Gammaproteobacteria</taxon>
        <taxon>sulfur-oxidizing symbionts</taxon>
    </lineage>
</organism>
<dbReference type="InterPro" id="IPR050678">
    <property type="entry name" value="DNA_Partitioning_ATPase"/>
</dbReference>
<dbReference type="InterPro" id="IPR027417">
    <property type="entry name" value="P-loop_NTPase"/>
</dbReference>
<keyword evidence="3" id="KW-1185">Reference proteome</keyword>
<comment type="caution">
    <text evidence="2">The sequence shown here is derived from an EMBL/GenBank/DDBJ whole genome shotgun (WGS) entry which is preliminary data.</text>
</comment>
<evidence type="ECO:0000313" key="2">
    <source>
        <dbReference type="EMBL" id="KHF24823.1"/>
    </source>
</evidence>
<dbReference type="AlphaFoldDB" id="A0A0B0H3P9"/>
<dbReference type="EMBL" id="JRAA01000002">
    <property type="protein sequence ID" value="KHF24823.1"/>
    <property type="molecule type" value="Genomic_DNA"/>
</dbReference>
<reference evidence="2 3" key="1">
    <citation type="journal article" date="2014" name="BMC Genomics">
        <title>The genome of the intracellular bacterium of the coastal bivalve, Solemya velum: a blueprint for thriving in and out of symbiosis.</title>
        <authorList>
            <person name="Dmytrenko O."/>
            <person name="Russell S.L."/>
            <person name="Loo W.T."/>
            <person name="Fontanez K.M."/>
            <person name="Liao L."/>
            <person name="Roeselers G."/>
            <person name="Sharma R."/>
            <person name="Stewart F.J."/>
            <person name="Newton I.L."/>
            <person name="Woyke T."/>
            <person name="Wu D."/>
            <person name="Lang J.M."/>
            <person name="Eisen J.A."/>
            <person name="Cavanaugh C.M."/>
        </authorList>
    </citation>
    <scope>NUCLEOTIDE SEQUENCE [LARGE SCALE GENOMIC DNA]</scope>
    <source>
        <strain evidence="2 3">WH</strain>
    </source>
</reference>
<feature type="domain" description="CobQ/CobB/MinD/ParA nucleotide binding" evidence="1">
    <location>
        <begin position="4"/>
        <end position="170"/>
    </location>
</feature>
<dbReference type="PIRSF" id="PIRSF009320">
    <property type="entry name" value="Nuc_binding_HP_1000"/>
    <property type="match status" value="1"/>
</dbReference>
<dbReference type="Proteomes" id="UP000030856">
    <property type="component" value="Unassembled WGS sequence"/>
</dbReference>
<dbReference type="eggNOG" id="COG1192">
    <property type="taxonomic scope" value="Bacteria"/>
</dbReference>
<proteinExistence type="predicted"/>
<protein>
    <submittedName>
        <fullName evidence="2">ATPase</fullName>
    </submittedName>
</protein>
<name>A0A0B0H3P9_SOVGS</name>